<dbReference type="PANTHER" id="PTHR45726:SF3">
    <property type="entry name" value="LEUKOTRIENE A-4 HYDROLASE"/>
    <property type="match status" value="1"/>
</dbReference>
<keyword evidence="2" id="KW-0472">Membrane</keyword>
<feature type="domain" description="Bacterial surface antigen (D15)" evidence="6">
    <location>
        <begin position="812"/>
        <end position="995"/>
    </location>
</feature>
<dbReference type="InterPro" id="IPR034015">
    <property type="entry name" value="M1_LTA4H"/>
</dbReference>
<feature type="chain" id="PRO_5022827309" evidence="5">
    <location>
        <begin position="21"/>
        <end position="998"/>
    </location>
</feature>
<dbReference type="PANTHER" id="PTHR45726">
    <property type="entry name" value="LEUKOTRIENE A-4 HYDROLASE"/>
    <property type="match status" value="1"/>
</dbReference>
<gene>
    <name evidence="8" type="ORF">PX52LOC_06044</name>
</gene>
<proteinExistence type="predicted"/>
<feature type="active site" description="Proton donor" evidence="3">
    <location>
        <position position="445"/>
    </location>
</feature>
<evidence type="ECO:0000259" key="7">
    <source>
        <dbReference type="Pfam" id="PF01433"/>
    </source>
</evidence>
<keyword evidence="5" id="KW-0732">Signal</keyword>
<dbReference type="CDD" id="cd09604">
    <property type="entry name" value="M1_APN_like"/>
    <property type="match status" value="1"/>
</dbReference>
<comment type="cofactor">
    <cofactor evidence="4">
        <name>Zn(2+)</name>
        <dbReference type="ChEBI" id="CHEBI:29105"/>
    </cofactor>
    <text evidence="4">Binds 1 zinc ion per subunit.</text>
</comment>
<keyword evidence="9" id="KW-1185">Reference proteome</keyword>
<dbReference type="EMBL" id="CP042425">
    <property type="protein sequence ID" value="QEL18994.1"/>
    <property type="molecule type" value="Genomic_DNA"/>
</dbReference>
<dbReference type="InterPro" id="IPR027268">
    <property type="entry name" value="Peptidase_M4/M1_CTD_sf"/>
</dbReference>
<dbReference type="KEGG" id="lrs:PX52LOC_06044"/>
<organism evidence="8 9">
    <name type="scientific">Limnoglobus roseus</name>
    <dbReference type="NCBI Taxonomy" id="2598579"/>
    <lineage>
        <taxon>Bacteria</taxon>
        <taxon>Pseudomonadati</taxon>
        <taxon>Planctomycetota</taxon>
        <taxon>Planctomycetia</taxon>
        <taxon>Gemmatales</taxon>
        <taxon>Gemmataceae</taxon>
        <taxon>Limnoglobus</taxon>
    </lineage>
</organism>
<evidence type="ECO:0000256" key="2">
    <source>
        <dbReference type="ARBA" id="ARBA00023136"/>
    </source>
</evidence>
<evidence type="ECO:0000259" key="6">
    <source>
        <dbReference type="Pfam" id="PF01103"/>
    </source>
</evidence>
<dbReference type="GO" id="GO:0004177">
    <property type="term" value="F:aminopeptidase activity"/>
    <property type="evidence" value="ECO:0007669"/>
    <property type="project" value="UniProtKB-KW"/>
</dbReference>
<feature type="binding site" evidence="4">
    <location>
        <position position="371"/>
    </location>
    <ligand>
        <name>Zn(2+)</name>
        <dbReference type="ChEBI" id="CHEBI:29105"/>
        <note>catalytic</note>
    </ligand>
</feature>
<dbReference type="Pfam" id="PF01103">
    <property type="entry name" value="Omp85"/>
    <property type="match status" value="1"/>
</dbReference>
<feature type="binding site" evidence="4">
    <location>
        <position position="348"/>
    </location>
    <ligand>
        <name>Zn(2+)</name>
        <dbReference type="ChEBI" id="CHEBI:29105"/>
        <note>catalytic</note>
    </ligand>
</feature>
<keyword evidence="8" id="KW-0645">Protease</keyword>
<name>A0A5C1AP48_9BACT</name>
<dbReference type="SUPFAM" id="SSF55486">
    <property type="entry name" value="Metalloproteases ('zincins'), catalytic domain"/>
    <property type="match status" value="1"/>
</dbReference>
<feature type="signal peptide" evidence="5">
    <location>
        <begin position="1"/>
        <end position="20"/>
    </location>
</feature>
<dbReference type="Gene3D" id="2.40.160.50">
    <property type="entry name" value="membrane protein fhac: a member of the omp85/tpsb transporter family"/>
    <property type="match status" value="1"/>
</dbReference>
<dbReference type="InterPro" id="IPR000184">
    <property type="entry name" value="Bac_surfAg_D15"/>
</dbReference>
<evidence type="ECO:0000313" key="9">
    <source>
        <dbReference type="Proteomes" id="UP000324974"/>
    </source>
</evidence>
<keyword evidence="8" id="KW-0031">Aminopeptidase</keyword>
<keyword evidence="8" id="KW-0378">Hydrolase</keyword>
<reference evidence="9" key="1">
    <citation type="submission" date="2019-08" db="EMBL/GenBank/DDBJ databases">
        <title>Limnoglobus roseus gen. nov., sp. nov., a novel freshwater planctomycete with a giant genome from the family Gemmataceae.</title>
        <authorList>
            <person name="Kulichevskaya I.S."/>
            <person name="Naumoff D.G."/>
            <person name="Miroshnikov K."/>
            <person name="Ivanova A."/>
            <person name="Philippov D.A."/>
            <person name="Hakobyan A."/>
            <person name="Rijpstra I.C."/>
            <person name="Sinninghe Damste J.S."/>
            <person name="Liesack W."/>
            <person name="Dedysh S.N."/>
        </authorList>
    </citation>
    <scope>NUCLEOTIDE SEQUENCE [LARGE SCALE GENOMIC DNA]</scope>
    <source>
        <strain evidence="9">PX52</strain>
    </source>
</reference>
<comment type="subcellular location">
    <subcellularLocation>
        <location evidence="1">Membrane</location>
    </subcellularLocation>
</comment>
<evidence type="ECO:0000313" key="8">
    <source>
        <dbReference type="EMBL" id="QEL18994.1"/>
    </source>
</evidence>
<keyword evidence="4" id="KW-0862">Zinc</keyword>
<dbReference type="Proteomes" id="UP000324974">
    <property type="component" value="Chromosome"/>
</dbReference>
<dbReference type="Pfam" id="PF01433">
    <property type="entry name" value="Peptidase_M1"/>
    <property type="match status" value="1"/>
</dbReference>
<feature type="domain" description="Peptidase M1 membrane alanine aminopeptidase" evidence="7">
    <location>
        <begin position="289"/>
        <end position="504"/>
    </location>
</feature>
<evidence type="ECO:0000256" key="1">
    <source>
        <dbReference type="ARBA" id="ARBA00004370"/>
    </source>
</evidence>
<evidence type="ECO:0000256" key="4">
    <source>
        <dbReference type="PIRSR" id="PIRSR634015-3"/>
    </source>
</evidence>
<keyword evidence="4" id="KW-0479">Metal-binding</keyword>
<dbReference type="OrthoDB" id="9814383at2"/>
<feature type="binding site" evidence="4">
    <location>
        <position position="352"/>
    </location>
    <ligand>
        <name>Zn(2+)</name>
        <dbReference type="ChEBI" id="CHEBI:29105"/>
        <note>catalytic</note>
    </ligand>
</feature>
<dbReference type="GO" id="GO:0008270">
    <property type="term" value="F:zinc ion binding"/>
    <property type="evidence" value="ECO:0007669"/>
    <property type="project" value="InterPro"/>
</dbReference>
<dbReference type="GO" id="GO:0008237">
    <property type="term" value="F:metallopeptidase activity"/>
    <property type="evidence" value="ECO:0007669"/>
    <property type="project" value="InterPro"/>
</dbReference>
<dbReference type="AlphaFoldDB" id="A0A5C1AP48"/>
<sequence length="998" mass="112316">MRWLGTFFVAWLLTVADARAAVDTLPRYDLRLTLDTNLHRADFRMTVTWTNHHQRPTNEIAFNFYPQYRIPDGDHLLLAKTLELLRLNPSSGIDRAGRHGTIERVTIPAKTGEPTLLSFHYRHDNPSAIIVELPTAVNAGETVVVELEGTIRLPNKQGRWGHWQGVHYVSNALPVVAFYDEIGWHAMPFIPWHQPFWNEAGQYTATIRVPADQKIACSAGVQYESIAADGWKEIVTAPFVGRDFAVLASAEYVESASTIRLPSGREITLKCLAFPRHEHYAKEILKIVGEAIPAYSEWFGEFPYAQFTVAESFFGWNGNECSGLIMIDERVFGMPHLARGYVEYLVSHETCHQWWYNMIGTNGYAETFMDEGAATYFTHRLLDKKHGKNNAFLEWPDGLTWLPNINRENYRNASMYGAIRRNQMPAAAGELPGFNHLVGLFSGAYDRGSRVFGMIEAQLGETAFLDFMRDVTQKYSWRVLSAQQFKTELEAYTGRSQDEFFERWVYGKGITDWQIESVAGGSSVFDRAVTGVQPGPRRMEIIVAQTGDYNEPTTLGFQFADGDGFPIRIPLSATAATVRVAEQDVLIQPLPDNKVRVELTLPSEPSQICVDPDRVLIDRNPANNVWRQKPRFTLSPFYSMLNETDLTNDYDKWNFGGGPWIGGALFPDPWYTRSTMVGVRAGAYRTQIFSGGLYGAYRSDFRDLVIGADGLWDHWPLPKTQLGFNVEQRIAGPYGDVNGRNSATRASTFARYVWQYGSSLYLPPLAYTEVFQTYQDNFLPFARATPAGAVRPDSTYLAGLHTRVNLYTPYWDPECGFWVDATYGSGVARLDKDVGLHQLRLELAAVRRLSDSDCLGRLGQSRLAVRVVTEGAFPDRGQFFALGGSTLFRGYDLAERQGSALWVANAELRVPLARDVTWDVLDHVAGARNVWLAGFYDVGGVYSNGRVVKNVAHALGAGIRVDTALFSFIERVTLRFDVAKTINDNTPFQFWFGVQHAF</sequence>
<dbReference type="InterPro" id="IPR014782">
    <property type="entry name" value="Peptidase_M1_dom"/>
</dbReference>
<evidence type="ECO:0000256" key="3">
    <source>
        <dbReference type="PIRSR" id="PIRSR634015-1"/>
    </source>
</evidence>
<protein>
    <submittedName>
        <fullName evidence="8">Aminopeptidase N</fullName>
    </submittedName>
</protein>
<dbReference type="Gene3D" id="1.10.390.10">
    <property type="entry name" value="Neutral Protease Domain 2"/>
    <property type="match status" value="1"/>
</dbReference>
<evidence type="ECO:0000256" key="5">
    <source>
        <dbReference type="SAM" id="SignalP"/>
    </source>
</evidence>
<accession>A0A5C1AP48</accession>
<dbReference type="GO" id="GO:0019867">
    <property type="term" value="C:outer membrane"/>
    <property type="evidence" value="ECO:0007669"/>
    <property type="project" value="InterPro"/>
</dbReference>
<feature type="active site" description="Proton acceptor" evidence="3">
    <location>
        <position position="349"/>
    </location>
</feature>